<name>H9BA53_EIMTE</name>
<sequence length="126" mass="14205">MHVKQYKRNVASSVTLSVSLQSFNCIVLRLLAGCLFLAFGREPKCSVRQQDSQFVIHAVGFHAVPVFFAPPRKRPHIFRMLKVVLAVVRTLKMKMDEVAWFQAAILCWPQGALDSEGAESSHAIFF</sequence>
<reference evidence="1" key="1">
    <citation type="journal article" date="2012" name="BMC Genomics">
        <title>Characterisation of full-length cDNA sequences provides insights into the Eimeria tenella transcriptome.</title>
        <authorList>
            <person name="Amiruddin N."/>
            <person name="Lee X.W."/>
            <person name="Blake D.P."/>
            <person name="Suzuki Y."/>
            <person name="Tay Y.L."/>
            <person name="Lim L.S."/>
            <person name="Tomley F.M."/>
            <person name="Watanabe J."/>
            <person name="Sugimoto C."/>
            <person name="Wan K.L."/>
        </authorList>
    </citation>
    <scope>NUCLEOTIDE SEQUENCE</scope>
    <source>
        <strain evidence="1">Houghton</strain>
    </source>
</reference>
<dbReference type="EMBL" id="JN987640">
    <property type="protein sequence ID" value="AET50863.1"/>
    <property type="molecule type" value="mRNA"/>
</dbReference>
<evidence type="ECO:0000313" key="1">
    <source>
        <dbReference type="EMBL" id="AET50863.1"/>
    </source>
</evidence>
<proteinExistence type="evidence at transcript level"/>
<dbReference type="AlphaFoldDB" id="H9BA53"/>
<protein>
    <submittedName>
        <fullName evidence="1">Uncharacterized protein</fullName>
    </submittedName>
</protein>
<organism evidence="1">
    <name type="scientific">Eimeria tenella</name>
    <name type="common">Coccidian parasite</name>
    <dbReference type="NCBI Taxonomy" id="5802"/>
    <lineage>
        <taxon>Eukaryota</taxon>
        <taxon>Sar</taxon>
        <taxon>Alveolata</taxon>
        <taxon>Apicomplexa</taxon>
        <taxon>Conoidasida</taxon>
        <taxon>Coccidia</taxon>
        <taxon>Eucoccidiorida</taxon>
        <taxon>Eimeriorina</taxon>
        <taxon>Eimeriidae</taxon>
        <taxon>Eimeria</taxon>
    </lineage>
</organism>
<accession>H9BA53</accession>